<reference evidence="8" key="1">
    <citation type="journal article" date="2019" name="Int. J. Syst. Evol. Microbiol.">
        <title>The Global Catalogue of Microorganisms (GCM) 10K type strain sequencing project: providing services to taxonomists for standard genome sequencing and annotation.</title>
        <authorList>
            <consortium name="The Broad Institute Genomics Platform"/>
            <consortium name="The Broad Institute Genome Sequencing Center for Infectious Disease"/>
            <person name="Wu L."/>
            <person name="Ma J."/>
        </authorList>
    </citation>
    <scope>NUCLEOTIDE SEQUENCE [LARGE SCALE GENOMIC DNA]</scope>
    <source>
        <strain evidence="8">CCUG 62114</strain>
    </source>
</reference>
<dbReference type="PIRSF" id="PIRSF005859">
    <property type="entry name" value="PBR"/>
    <property type="match status" value="1"/>
</dbReference>
<organism evidence="7 8">
    <name type="scientific">Pseudofulvibacter geojedonensis</name>
    <dbReference type="NCBI Taxonomy" id="1123758"/>
    <lineage>
        <taxon>Bacteria</taxon>
        <taxon>Pseudomonadati</taxon>
        <taxon>Bacteroidota</taxon>
        <taxon>Flavobacteriia</taxon>
        <taxon>Flavobacteriales</taxon>
        <taxon>Flavobacteriaceae</taxon>
        <taxon>Pseudofulvibacter</taxon>
    </lineage>
</organism>
<evidence type="ECO:0000256" key="3">
    <source>
        <dbReference type="ARBA" id="ARBA00022692"/>
    </source>
</evidence>
<sequence length="155" mass="18198">MKFLRLLLLFLLLNFLALGVGVVLMNSGPTSNWYLSLNKAPWTPESWVFGTAWTLIMIFYSVYMTKLSLSFKSINKAIIKLYGLQWFMNVIWNYLFFNQHLEVLALADIVLLWLLVGYFTFNYLRVVKTYTVFIIPYLIWLTIATSLNLYIVLNN</sequence>
<dbReference type="InterPro" id="IPR038330">
    <property type="entry name" value="TspO/MBR-related_sf"/>
</dbReference>
<evidence type="ECO:0000256" key="4">
    <source>
        <dbReference type="ARBA" id="ARBA00022989"/>
    </source>
</evidence>
<evidence type="ECO:0000256" key="2">
    <source>
        <dbReference type="ARBA" id="ARBA00007524"/>
    </source>
</evidence>
<comment type="caution">
    <text evidence="7">The sequence shown here is derived from an EMBL/GenBank/DDBJ whole genome shotgun (WGS) entry which is preliminary data.</text>
</comment>
<evidence type="ECO:0000256" key="5">
    <source>
        <dbReference type="ARBA" id="ARBA00023136"/>
    </source>
</evidence>
<keyword evidence="3 6" id="KW-0812">Transmembrane</keyword>
<keyword evidence="8" id="KW-1185">Reference proteome</keyword>
<dbReference type="EMBL" id="JBHTJM010000008">
    <property type="protein sequence ID" value="MFD0963973.1"/>
    <property type="molecule type" value="Genomic_DNA"/>
</dbReference>
<dbReference type="RefSeq" id="WP_377715234.1">
    <property type="nucleotide sequence ID" value="NZ_JBHTJM010000008.1"/>
</dbReference>
<keyword evidence="4 6" id="KW-1133">Transmembrane helix</keyword>
<evidence type="ECO:0000313" key="7">
    <source>
        <dbReference type="EMBL" id="MFD0963973.1"/>
    </source>
</evidence>
<feature type="transmembrane region" description="Helical" evidence="6">
    <location>
        <begin position="103"/>
        <end position="121"/>
    </location>
</feature>
<protein>
    <submittedName>
        <fullName evidence="7">TspO/MBR family protein</fullName>
    </submittedName>
</protein>
<evidence type="ECO:0000256" key="1">
    <source>
        <dbReference type="ARBA" id="ARBA00004141"/>
    </source>
</evidence>
<dbReference type="PANTHER" id="PTHR10057:SF0">
    <property type="entry name" value="TRANSLOCATOR PROTEIN"/>
    <property type="match status" value="1"/>
</dbReference>
<gene>
    <name evidence="7" type="ORF">ACFQ1O_08160</name>
</gene>
<name>A0ABW3I2B8_9FLAO</name>
<accession>A0ABW3I2B8</accession>
<proteinExistence type="inferred from homology"/>
<feature type="transmembrane region" description="Helical" evidence="6">
    <location>
        <begin position="133"/>
        <end position="153"/>
    </location>
</feature>
<comment type="subcellular location">
    <subcellularLocation>
        <location evidence="1">Membrane</location>
        <topology evidence="1">Multi-pass membrane protein</topology>
    </subcellularLocation>
</comment>
<dbReference type="Pfam" id="PF03073">
    <property type="entry name" value="TspO_MBR"/>
    <property type="match status" value="1"/>
</dbReference>
<dbReference type="CDD" id="cd15904">
    <property type="entry name" value="TSPO_MBR"/>
    <property type="match status" value="1"/>
</dbReference>
<dbReference type="Proteomes" id="UP001596997">
    <property type="component" value="Unassembled WGS sequence"/>
</dbReference>
<dbReference type="PANTHER" id="PTHR10057">
    <property type="entry name" value="PERIPHERAL-TYPE BENZODIAZEPINE RECEPTOR"/>
    <property type="match status" value="1"/>
</dbReference>
<keyword evidence="5 6" id="KW-0472">Membrane</keyword>
<dbReference type="Gene3D" id="1.20.1260.100">
    <property type="entry name" value="TspO/MBR protein"/>
    <property type="match status" value="1"/>
</dbReference>
<evidence type="ECO:0000256" key="6">
    <source>
        <dbReference type="SAM" id="Phobius"/>
    </source>
</evidence>
<evidence type="ECO:0000313" key="8">
    <source>
        <dbReference type="Proteomes" id="UP001596997"/>
    </source>
</evidence>
<dbReference type="InterPro" id="IPR004307">
    <property type="entry name" value="TspO_MBR"/>
</dbReference>
<feature type="transmembrane region" description="Helical" evidence="6">
    <location>
        <begin position="45"/>
        <end position="65"/>
    </location>
</feature>
<comment type="similarity">
    <text evidence="2">Belongs to the TspO/BZRP family.</text>
</comment>
<feature type="transmembrane region" description="Helical" evidence="6">
    <location>
        <begin position="77"/>
        <end position="97"/>
    </location>
</feature>